<keyword evidence="2" id="KW-1185">Reference proteome</keyword>
<evidence type="ECO:0000313" key="1">
    <source>
        <dbReference type="EMBL" id="KAI8543459.1"/>
    </source>
</evidence>
<protein>
    <submittedName>
        <fullName evidence="1">Uncharacterized protein</fullName>
    </submittedName>
</protein>
<organism evidence="1 2">
    <name type="scientific">Rhododendron molle</name>
    <name type="common">Chinese azalea</name>
    <name type="synonym">Azalea mollis</name>
    <dbReference type="NCBI Taxonomy" id="49168"/>
    <lineage>
        <taxon>Eukaryota</taxon>
        <taxon>Viridiplantae</taxon>
        <taxon>Streptophyta</taxon>
        <taxon>Embryophyta</taxon>
        <taxon>Tracheophyta</taxon>
        <taxon>Spermatophyta</taxon>
        <taxon>Magnoliopsida</taxon>
        <taxon>eudicotyledons</taxon>
        <taxon>Gunneridae</taxon>
        <taxon>Pentapetalae</taxon>
        <taxon>asterids</taxon>
        <taxon>Ericales</taxon>
        <taxon>Ericaceae</taxon>
        <taxon>Ericoideae</taxon>
        <taxon>Rhodoreae</taxon>
        <taxon>Rhododendron</taxon>
    </lineage>
</organism>
<dbReference type="EMBL" id="CM046395">
    <property type="protein sequence ID" value="KAI8543459.1"/>
    <property type="molecule type" value="Genomic_DNA"/>
</dbReference>
<sequence>MAFYAGIEAEFWFEWVPRARVKVCLPIIERTPNNGTNGRYDSSWSRVAEYSGIPYHRQAGQDCQNTTARLNRIYIQEIDNETIYFENLTNIFQAWLASLINI</sequence>
<name>A0ACC0MSD1_RHOML</name>
<dbReference type="Proteomes" id="UP001062846">
    <property type="component" value="Chromosome 8"/>
</dbReference>
<evidence type="ECO:0000313" key="2">
    <source>
        <dbReference type="Proteomes" id="UP001062846"/>
    </source>
</evidence>
<comment type="caution">
    <text evidence="1">The sequence shown here is derived from an EMBL/GenBank/DDBJ whole genome shotgun (WGS) entry which is preliminary data.</text>
</comment>
<proteinExistence type="predicted"/>
<accession>A0ACC0MSD1</accession>
<gene>
    <name evidence="1" type="ORF">RHMOL_Rhmol08G0220000</name>
</gene>
<reference evidence="1" key="1">
    <citation type="submission" date="2022-02" db="EMBL/GenBank/DDBJ databases">
        <title>Plant Genome Project.</title>
        <authorList>
            <person name="Zhang R.-G."/>
        </authorList>
    </citation>
    <scope>NUCLEOTIDE SEQUENCE</scope>
    <source>
        <strain evidence="1">AT1</strain>
    </source>
</reference>